<dbReference type="Proteomes" id="UP001583177">
    <property type="component" value="Unassembled WGS sequence"/>
</dbReference>
<comment type="caution">
    <text evidence="7">The sequence shown here is derived from an EMBL/GenBank/DDBJ whole genome shotgun (WGS) entry which is preliminary data.</text>
</comment>
<evidence type="ECO:0000256" key="1">
    <source>
        <dbReference type="ARBA" id="ARBA00004123"/>
    </source>
</evidence>
<keyword evidence="4" id="KW-0238">DNA-binding</keyword>
<gene>
    <name evidence="7" type="ORF">Daus18300_007890</name>
</gene>
<evidence type="ECO:0000256" key="6">
    <source>
        <dbReference type="ARBA" id="ARBA00023242"/>
    </source>
</evidence>
<organism evidence="7 8">
    <name type="scientific">Diaporthe australafricana</name>
    <dbReference type="NCBI Taxonomy" id="127596"/>
    <lineage>
        <taxon>Eukaryota</taxon>
        <taxon>Fungi</taxon>
        <taxon>Dikarya</taxon>
        <taxon>Ascomycota</taxon>
        <taxon>Pezizomycotina</taxon>
        <taxon>Sordariomycetes</taxon>
        <taxon>Sordariomycetidae</taxon>
        <taxon>Diaporthales</taxon>
        <taxon>Diaporthaceae</taxon>
        <taxon>Diaporthe</taxon>
    </lineage>
</organism>
<dbReference type="PANTHER" id="PTHR37534">
    <property type="entry name" value="TRANSCRIPTIONAL ACTIVATOR PROTEIN UGA3"/>
    <property type="match status" value="1"/>
</dbReference>
<reference evidence="7 8" key="1">
    <citation type="journal article" date="2024" name="IMA Fungus">
        <title>IMA Genome - F19 : A genome assembly and annotation guide to empower mycologists, including annotated draft genome sequences of Ceratocystis pirilliformis, Diaporthe australafricana, Fusarium ophioides, Paecilomyces lecythidis, and Sporothrix stenoceras.</title>
        <authorList>
            <person name="Aylward J."/>
            <person name="Wilson A.M."/>
            <person name="Visagie C.M."/>
            <person name="Spraker J."/>
            <person name="Barnes I."/>
            <person name="Buitendag C."/>
            <person name="Ceriani C."/>
            <person name="Del Mar Angel L."/>
            <person name="du Plessis D."/>
            <person name="Fuchs T."/>
            <person name="Gasser K."/>
            <person name="Kramer D."/>
            <person name="Li W."/>
            <person name="Munsamy K."/>
            <person name="Piso A."/>
            <person name="Price J.L."/>
            <person name="Sonnekus B."/>
            <person name="Thomas C."/>
            <person name="van der Nest A."/>
            <person name="van Dijk A."/>
            <person name="van Heerden A."/>
            <person name="van Vuuren N."/>
            <person name="Yilmaz N."/>
            <person name="Duong T.A."/>
            <person name="van der Merwe N.A."/>
            <person name="Wingfield M.J."/>
            <person name="Wingfield B.D."/>
        </authorList>
    </citation>
    <scope>NUCLEOTIDE SEQUENCE [LARGE SCALE GENOMIC DNA]</scope>
    <source>
        <strain evidence="7 8">CMW 18300</strain>
    </source>
</reference>
<evidence type="ECO:0000256" key="5">
    <source>
        <dbReference type="ARBA" id="ARBA00023163"/>
    </source>
</evidence>
<keyword evidence="5" id="KW-0804">Transcription</keyword>
<dbReference type="Pfam" id="PF11951">
    <property type="entry name" value="Fungal_trans_2"/>
    <property type="match status" value="1"/>
</dbReference>
<dbReference type="PANTHER" id="PTHR37534:SF25">
    <property type="entry name" value="ZN(II)2CYS6 TRANSCRIPTION FACTOR (EUROFUNG)"/>
    <property type="match status" value="1"/>
</dbReference>
<keyword evidence="6" id="KW-0539">Nucleus</keyword>
<evidence type="ECO:0008006" key="9">
    <source>
        <dbReference type="Google" id="ProtNLM"/>
    </source>
</evidence>
<evidence type="ECO:0000256" key="4">
    <source>
        <dbReference type="ARBA" id="ARBA00023125"/>
    </source>
</evidence>
<name>A0ABR3WKL7_9PEZI</name>
<evidence type="ECO:0000256" key="2">
    <source>
        <dbReference type="ARBA" id="ARBA00022833"/>
    </source>
</evidence>
<dbReference type="InterPro" id="IPR021858">
    <property type="entry name" value="Fun_TF"/>
</dbReference>
<dbReference type="CDD" id="cd12148">
    <property type="entry name" value="fungal_TF_MHR"/>
    <property type="match status" value="1"/>
</dbReference>
<evidence type="ECO:0000313" key="8">
    <source>
        <dbReference type="Proteomes" id="UP001583177"/>
    </source>
</evidence>
<dbReference type="EMBL" id="JAWRVE010000071">
    <property type="protein sequence ID" value="KAL1864110.1"/>
    <property type="molecule type" value="Genomic_DNA"/>
</dbReference>
<keyword evidence="2" id="KW-0862">Zinc</keyword>
<sequence>MHTGQGPRANDQLMDWNSDTATPGESNRFLVAGIDILANPHLDLPVVHESPLKDRREAGLFMHYIDTCDKKAHFGTEVPRRAIRYPLLAYGILAFACQHSELVGGAQDDTESASYYNQALRLLIPELDRSADQFDENVLAGIVLLRLYEERSGRPSGKDITEGLVAEELDKGTHLLGSSRVLKNFTPTESGGLAEACFWVVLRQDMFISLTRSQPPSVPLENIMGSSAFREFDPESCANRMVFLCSRILSFALDPIKSTQPAWWGQLDAEVDAWYSSKAWHFQPLWIEEPSHMKTAATAFPTVRLVRNGYVAGYQHYHMAKMLLAIFDPRLCSNGFETFRQRQRADRIALAHLRTLIGISISNPEVINSRFTATHAIQACGSCLRDPREREEVVVFLEEMEKVSGWRCKYVIKQLREEWSQDYINH</sequence>
<evidence type="ECO:0000256" key="3">
    <source>
        <dbReference type="ARBA" id="ARBA00023015"/>
    </source>
</evidence>
<proteinExistence type="predicted"/>
<evidence type="ECO:0000313" key="7">
    <source>
        <dbReference type="EMBL" id="KAL1864110.1"/>
    </source>
</evidence>
<accession>A0ABR3WKL7</accession>
<keyword evidence="3" id="KW-0805">Transcription regulation</keyword>
<comment type="subcellular location">
    <subcellularLocation>
        <location evidence="1">Nucleus</location>
    </subcellularLocation>
</comment>
<keyword evidence="8" id="KW-1185">Reference proteome</keyword>
<protein>
    <recommendedName>
        <fullName evidence="9">Zn(II)2Cys6 transcription factor</fullName>
    </recommendedName>
</protein>